<feature type="domain" description="Acyl-CoA dehydrogenase/oxidase N-terminal" evidence="7">
    <location>
        <begin position="10"/>
        <end position="97"/>
    </location>
</feature>
<dbReference type="InterPro" id="IPR037069">
    <property type="entry name" value="AcylCoA_DH/ox_N_sf"/>
</dbReference>
<keyword evidence="9" id="KW-1185">Reference proteome</keyword>
<comment type="similarity">
    <text evidence="2">Belongs to the acyl-CoA dehydrogenase family.</text>
</comment>
<evidence type="ECO:0000313" key="8">
    <source>
        <dbReference type="EMBL" id="GED96830.1"/>
    </source>
</evidence>
<evidence type="ECO:0000313" key="9">
    <source>
        <dbReference type="Proteomes" id="UP000444980"/>
    </source>
</evidence>
<proteinExistence type="inferred from homology"/>
<dbReference type="EMBL" id="BJOU01000001">
    <property type="protein sequence ID" value="GED96830.1"/>
    <property type="molecule type" value="Genomic_DNA"/>
</dbReference>
<organism evidence="8 9">
    <name type="scientific">Gordonia crocea</name>
    <dbReference type="NCBI Taxonomy" id="589162"/>
    <lineage>
        <taxon>Bacteria</taxon>
        <taxon>Bacillati</taxon>
        <taxon>Actinomycetota</taxon>
        <taxon>Actinomycetes</taxon>
        <taxon>Mycobacteriales</taxon>
        <taxon>Gordoniaceae</taxon>
        <taxon>Gordonia</taxon>
    </lineage>
</organism>
<evidence type="ECO:0000256" key="5">
    <source>
        <dbReference type="ARBA" id="ARBA00023002"/>
    </source>
</evidence>
<dbReference type="Pfam" id="PF02771">
    <property type="entry name" value="Acyl-CoA_dh_N"/>
    <property type="match status" value="1"/>
</dbReference>
<dbReference type="InterPro" id="IPR046373">
    <property type="entry name" value="Acyl-CoA_Oxase/DH_mid-dom_sf"/>
</dbReference>
<dbReference type="SUPFAM" id="SSF47203">
    <property type="entry name" value="Acyl-CoA dehydrogenase C-terminal domain-like"/>
    <property type="match status" value="1"/>
</dbReference>
<evidence type="ECO:0000256" key="2">
    <source>
        <dbReference type="ARBA" id="ARBA00009347"/>
    </source>
</evidence>
<evidence type="ECO:0000259" key="6">
    <source>
        <dbReference type="Pfam" id="PF00441"/>
    </source>
</evidence>
<dbReference type="GO" id="GO:0003995">
    <property type="term" value="F:acyl-CoA dehydrogenase activity"/>
    <property type="evidence" value="ECO:0007669"/>
    <property type="project" value="TreeGrafter"/>
</dbReference>
<dbReference type="InterPro" id="IPR009100">
    <property type="entry name" value="AcylCoA_DH/oxidase_NM_dom_sf"/>
</dbReference>
<dbReference type="PANTHER" id="PTHR43884">
    <property type="entry name" value="ACYL-COA DEHYDROGENASE"/>
    <property type="match status" value="1"/>
</dbReference>
<dbReference type="PANTHER" id="PTHR43884:SF20">
    <property type="entry name" value="ACYL-COA DEHYDROGENASE FADE28"/>
    <property type="match status" value="1"/>
</dbReference>
<accession>A0A7I9UVN9</accession>
<evidence type="ECO:0000259" key="7">
    <source>
        <dbReference type="Pfam" id="PF02771"/>
    </source>
</evidence>
<evidence type="ECO:0000256" key="1">
    <source>
        <dbReference type="ARBA" id="ARBA00001974"/>
    </source>
</evidence>
<dbReference type="Proteomes" id="UP000444980">
    <property type="component" value="Unassembled WGS sequence"/>
</dbReference>
<comment type="cofactor">
    <cofactor evidence="1">
        <name>FAD</name>
        <dbReference type="ChEBI" id="CHEBI:57692"/>
    </cofactor>
</comment>
<dbReference type="RefSeq" id="WP_161926250.1">
    <property type="nucleotide sequence ID" value="NZ_BJOU01000001.1"/>
</dbReference>
<sequence length="358" mass="36403">MSSEAISADDLVALRDSVADLVARGGGSEAVRASMSSTTRTDAPLWSGLVEVGAAALAIPEEDGGVGAGWGALAAVVEELGASLSPVPLFSSAVLATGALLVAAERGGHGPAGLLADLAAGERTATLCLAGETSWETPGVTADGGILSGTAHYVTDAEAATDLVVVAGPTPHATLHVIAADAPGVEVVPVATMDPTRPLSQVRFTDAAAEAIAAPDDLLARLRDVAWAMLAVEQVGAASAALRLTVDYTKARKQFGRVIGSFQALKHRMADMYADIETGRSVAYAAVEAIGTGEGAELAAAAHVYCSEAFTRVVAEAVQLHGGIGITWEHDIQLYFKRAHSSAQFFGQPVDVVAAVSL</sequence>
<dbReference type="InterPro" id="IPR036250">
    <property type="entry name" value="AcylCo_DH-like_C"/>
</dbReference>
<dbReference type="OrthoDB" id="8677713at2"/>
<dbReference type="GO" id="GO:0050660">
    <property type="term" value="F:flavin adenine dinucleotide binding"/>
    <property type="evidence" value="ECO:0007669"/>
    <property type="project" value="InterPro"/>
</dbReference>
<reference evidence="9" key="1">
    <citation type="submission" date="2019-06" db="EMBL/GenBank/DDBJ databases">
        <title>Gordonia isolated from sludge of a wastewater treatment plant.</title>
        <authorList>
            <person name="Tamura T."/>
            <person name="Aoyama K."/>
            <person name="Kang Y."/>
            <person name="Saito S."/>
            <person name="Akiyama N."/>
            <person name="Yazawa K."/>
            <person name="Gonoi T."/>
            <person name="Mikami Y."/>
        </authorList>
    </citation>
    <scope>NUCLEOTIDE SEQUENCE [LARGE SCALE GENOMIC DNA]</scope>
    <source>
        <strain evidence="9">NBRC 107697</strain>
    </source>
</reference>
<keyword evidence="4" id="KW-0274">FAD</keyword>
<dbReference type="Pfam" id="PF00441">
    <property type="entry name" value="Acyl-CoA_dh_1"/>
    <property type="match status" value="1"/>
</dbReference>
<evidence type="ECO:0000256" key="4">
    <source>
        <dbReference type="ARBA" id="ARBA00022827"/>
    </source>
</evidence>
<comment type="caution">
    <text evidence="8">The sequence shown here is derived from an EMBL/GenBank/DDBJ whole genome shotgun (WGS) entry which is preliminary data.</text>
</comment>
<name>A0A7I9UVN9_9ACTN</name>
<dbReference type="AlphaFoldDB" id="A0A7I9UVN9"/>
<protein>
    <submittedName>
        <fullName evidence="8">Acyl-CoA dehydrogenase</fullName>
    </submittedName>
</protein>
<dbReference type="Gene3D" id="2.40.110.10">
    <property type="entry name" value="Butyryl-CoA Dehydrogenase, subunit A, domain 2"/>
    <property type="match status" value="1"/>
</dbReference>
<keyword evidence="5" id="KW-0560">Oxidoreductase</keyword>
<keyword evidence="3" id="KW-0285">Flavoprotein</keyword>
<gene>
    <name evidence="8" type="ORF">nbrc107697_08690</name>
</gene>
<dbReference type="SUPFAM" id="SSF56645">
    <property type="entry name" value="Acyl-CoA dehydrogenase NM domain-like"/>
    <property type="match status" value="1"/>
</dbReference>
<dbReference type="InterPro" id="IPR009075">
    <property type="entry name" value="AcylCo_DH/oxidase_C"/>
</dbReference>
<dbReference type="Gene3D" id="1.20.140.10">
    <property type="entry name" value="Butyryl-CoA Dehydrogenase, subunit A, domain 3"/>
    <property type="match status" value="1"/>
</dbReference>
<feature type="domain" description="Acyl-CoA dehydrogenase/oxidase C-terminal" evidence="6">
    <location>
        <begin position="228"/>
        <end position="343"/>
    </location>
</feature>
<dbReference type="InterPro" id="IPR013786">
    <property type="entry name" value="AcylCoA_DH/ox_N"/>
</dbReference>
<evidence type="ECO:0000256" key="3">
    <source>
        <dbReference type="ARBA" id="ARBA00022630"/>
    </source>
</evidence>
<dbReference type="Gene3D" id="1.10.540.10">
    <property type="entry name" value="Acyl-CoA dehydrogenase/oxidase, N-terminal domain"/>
    <property type="match status" value="1"/>
</dbReference>